<keyword evidence="3" id="KW-1185">Reference proteome</keyword>
<protein>
    <recommendedName>
        <fullName evidence="4">F-box domain-containing protein</fullName>
    </recommendedName>
</protein>
<reference evidence="2 3" key="1">
    <citation type="submission" date="2016-07" db="EMBL/GenBank/DDBJ databases">
        <title>Pervasive Adenine N6-methylation of Active Genes in Fungi.</title>
        <authorList>
            <consortium name="DOE Joint Genome Institute"/>
            <person name="Mondo S.J."/>
            <person name="Dannebaum R.O."/>
            <person name="Kuo R.C."/>
            <person name="Labutti K."/>
            <person name="Haridas S."/>
            <person name="Kuo A."/>
            <person name="Salamov A."/>
            <person name="Ahrendt S.R."/>
            <person name="Lipzen A."/>
            <person name="Sullivan W."/>
            <person name="Andreopoulos W.B."/>
            <person name="Clum A."/>
            <person name="Lindquist E."/>
            <person name="Daum C."/>
            <person name="Ramamoorthy G.K."/>
            <person name="Gryganskyi A."/>
            <person name="Culley D."/>
            <person name="Magnuson J.K."/>
            <person name="James T.Y."/>
            <person name="O'Malley M.A."/>
            <person name="Stajich J.E."/>
            <person name="Spatafora J.W."/>
            <person name="Visel A."/>
            <person name="Grigoriev I.V."/>
        </authorList>
    </citation>
    <scope>NUCLEOTIDE SEQUENCE [LARGE SCALE GENOMIC DNA]</scope>
    <source>
        <strain evidence="2 3">62-1032</strain>
    </source>
</reference>
<dbReference type="SUPFAM" id="SSF52047">
    <property type="entry name" value="RNI-like"/>
    <property type="match status" value="1"/>
</dbReference>
<comment type="caution">
    <text evidence="2">The sequence shown here is derived from an EMBL/GenBank/DDBJ whole genome shotgun (WGS) entry which is preliminary data.</text>
</comment>
<name>A0A1Y2FEL8_9BASI</name>
<dbReference type="Proteomes" id="UP000193467">
    <property type="component" value="Unassembled WGS sequence"/>
</dbReference>
<evidence type="ECO:0008006" key="4">
    <source>
        <dbReference type="Google" id="ProtNLM"/>
    </source>
</evidence>
<organism evidence="2 3">
    <name type="scientific">Leucosporidium creatinivorum</name>
    <dbReference type="NCBI Taxonomy" id="106004"/>
    <lineage>
        <taxon>Eukaryota</taxon>
        <taxon>Fungi</taxon>
        <taxon>Dikarya</taxon>
        <taxon>Basidiomycota</taxon>
        <taxon>Pucciniomycotina</taxon>
        <taxon>Microbotryomycetes</taxon>
        <taxon>Leucosporidiales</taxon>
        <taxon>Leucosporidium</taxon>
    </lineage>
</organism>
<dbReference type="Gene3D" id="3.80.10.10">
    <property type="entry name" value="Ribonuclease Inhibitor"/>
    <property type="match status" value="1"/>
</dbReference>
<evidence type="ECO:0000256" key="1">
    <source>
        <dbReference type="SAM" id="MobiDB-lite"/>
    </source>
</evidence>
<dbReference type="AlphaFoldDB" id="A0A1Y2FEL8"/>
<gene>
    <name evidence="2" type="ORF">BCR35DRAFT_331434</name>
</gene>
<evidence type="ECO:0000313" key="3">
    <source>
        <dbReference type="Proteomes" id="UP000193467"/>
    </source>
</evidence>
<evidence type="ECO:0000313" key="2">
    <source>
        <dbReference type="EMBL" id="ORY82369.1"/>
    </source>
</evidence>
<accession>A0A1Y2FEL8</accession>
<feature type="compositionally biased region" description="Polar residues" evidence="1">
    <location>
        <begin position="1"/>
        <end position="16"/>
    </location>
</feature>
<dbReference type="EMBL" id="MCGR01000021">
    <property type="protein sequence ID" value="ORY82369.1"/>
    <property type="molecule type" value="Genomic_DNA"/>
</dbReference>
<feature type="region of interest" description="Disordered" evidence="1">
    <location>
        <begin position="1"/>
        <end position="20"/>
    </location>
</feature>
<proteinExistence type="predicted"/>
<dbReference type="InParanoid" id="A0A1Y2FEL8"/>
<sequence>MDDQPAQQPTSTTYARPQQPAEAFASTLPVETLTRIFELALEGFVWPDEDKGQAQRIKYGLVCRSWCSAALPLPHYVVTSSIKAERLAKMLKAARRSNHIVTSIDIAASVDEGAGRGPRIAKLLAQCPKLERLVLQSAVIGGSLLPNSVLAELLGSWPNLTSLRFHDARYGSHGAFEFKNVSAHLTELFVAASDDLDLTRALIEATSNTLKRLFIGEVLPTNGEAVVEAIKLVLPQLTSFTVLDGEQRGSTSHPTPEPTFLETALKQLTSVESLVVGLHGYDSSNLFTLLSNLKSLRHFCLEESDITNSYRTHSFAPETVISFLRSPPPALRSVKLPLLTWWRYGFDLENPLLV</sequence>
<dbReference type="InterPro" id="IPR032675">
    <property type="entry name" value="LRR_dom_sf"/>
</dbReference>